<name>A0A1I8AKX0_9BILA</name>
<dbReference type="WBParaSite" id="L893_g7013.t1">
    <property type="protein sequence ID" value="L893_g7013.t1"/>
    <property type="gene ID" value="L893_g7013"/>
</dbReference>
<keyword evidence="2" id="KW-1185">Reference proteome</keyword>
<proteinExistence type="predicted"/>
<feature type="signal peptide" evidence="1">
    <location>
        <begin position="1"/>
        <end position="17"/>
    </location>
</feature>
<protein>
    <submittedName>
        <fullName evidence="3">Uncharacterized protein</fullName>
    </submittedName>
</protein>
<reference evidence="3" key="1">
    <citation type="submission" date="2016-11" db="UniProtKB">
        <authorList>
            <consortium name="WormBaseParasite"/>
        </authorList>
    </citation>
    <scope>IDENTIFICATION</scope>
</reference>
<evidence type="ECO:0000313" key="3">
    <source>
        <dbReference type="WBParaSite" id="L893_g7013.t1"/>
    </source>
</evidence>
<dbReference type="AlphaFoldDB" id="A0A1I8AKX0"/>
<sequence>MIRLIILLLSFRFYSLSSPDMDGVPLAFYDDLCDILSTDALRGANELSGYLGTLSRLARKNRAQYTCFVRKGKEEQKRISYKYNGSEVPREVEKDFPKKYVRDVTIHLEDAENEDLCRRLVRSFPYAKYHFVHKTSSVSKDWVDLVYSLKRLGQIVFEKMLNDDALYVLKKLIKGRKLSGLMMYQEACQGSTIAVAKALLLQRQFKKLEVRQELDYLSTPINELLEFWVEHSDKLRGKSLIVKGTHREGAQLEEFLRQRSLLAKMSSSLLSESNSSARRLASGTQQVFQLCSKEERDLIKKEYLLNHYIFKKSSCVYKFQEGRKRRFYLLFECAHKGTTFEEGRPPSHSGEDGLKLLRRARRYRILFA</sequence>
<feature type="chain" id="PRO_5009314797" evidence="1">
    <location>
        <begin position="18"/>
        <end position="368"/>
    </location>
</feature>
<keyword evidence="1" id="KW-0732">Signal</keyword>
<accession>A0A1I8AKX0</accession>
<evidence type="ECO:0000313" key="2">
    <source>
        <dbReference type="Proteomes" id="UP000095287"/>
    </source>
</evidence>
<organism evidence="2 3">
    <name type="scientific">Steinernema glaseri</name>
    <dbReference type="NCBI Taxonomy" id="37863"/>
    <lineage>
        <taxon>Eukaryota</taxon>
        <taxon>Metazoa</taxon>
        <taxon>Ecdysozoa</taxon>
        <taxon>Nematoda</taxon>
        <taxon>Chromadorea</taxon>
        <taxon>Rhabditida</taxon>
        <taxon>Tylenchina</taxon>
        <taxon>Panagrolaimomorpha</taxon>
        <taxon>Strongyloidoidea</taxon>
        <taxon>Steinernematidae</taxon>
        <taxon>Steinernema</taxon>
    </lineage>
</organism>
<evidence type="ECO:0000256" key="1">
    <source>
        <dbReference type="SAM" id="SignalP"/>
    </source>
</evidence>
<dbReference type="Proteomes" id="UP000095287">
    <property type="component" value="Unplaced"/>
</dbReference>